<proteinExistence type="predicted"/>
<keyword evidence="2" id="KW-0808">Transferase</keyword>
<evidence type="ECO:0000313" key="2">
    <source>
        <dbReference type="EMBL" id="ARF10598.1"/>
    </source>
</evidence>
<keyword evidence="2" id="KW-0418">Kinase</keyword>
<dbReference type="GO" id="GO:0004674">
    <property type="term" value="F:protein serine/threonine kinase activity"/>
    <property type="evidence" value="ECO:0007669"/>
    <property type="project" value="UniProtKB-KW"/>
</dbReference>
<dbReference type="PROSITE" id="PS00108">
    <property type="entry name" value="PROTEIN_KINASE_ST"/>
    <property type="match status" value="1"/>
</dbReference>
<feature type="domain" description="Protein kinase" evidence="1">
    <location>
        <begin position="97"/>
        <end position="474"/>
    </location>
</feature>
<name>A0A1V0SG45_9VIRU</name>
<dbReference type="Gene3D" id="1.10.510.10">
    <property type="entry name" value="Transferase(Phosphotransferase) domain 1"/>
    <property type="match status" value="1"/>
</dbReference>
<sequence length="474" mass="56028">MPKNSSSSKSNNSISSLSKLKDSEYDTIKYRVEFAKTLIENTTLNNIVDYDVAETENFTGPANKSYREEHGNSKKHHTRYLLDKKYKDLGDFMEEMGGNLYYVKSGSTGHTFKGHVVDPETGNKYYYALKIAAYTNNNKENRIFYGDYRNIKRPENAEIRMIKLLSYFVIKEQTPHIVLPIVTFNTSIKPFVELFKDKQVSDNKKKKIKKYLEFVKKYQQGRFYDKVSVLLSEWANRGDFLDYLRNEYKNITLTMWKVFFFQIISVLAVIQTKYPSFRHNDMKANNILIHEIGQRSKKSYFNYQIGKCVFNIPNIGFRLKLWDFDFACIPGVVDNNKVTAKWTDDINVTIEQNRYYDMHYFFNTLIRDGFVPQIMTDSIVPQEVKNFIRRIVPTEYRLFVTDNDEYFEYGKYLPKTCYKLLVNDETIKKCNALEKYKAYIGNVHERGRLLVNDEYLLPINVLTNDPFFAEFKKY</sequence>
<dbReference type="InterPro" id="IPR008271">
    <property type="entry name" value="Ser/Thr_kinase_AS"/>
</dbReference>
<dbReference type="InterPro" id="IPR000719">
    <property type="entry name" value="Prot_kinase_dom"/>
</dbReference>
<protein>
    <submittedName>
        <fullName evidence="2">Serine/threonine protein kinase</fullName>
    </submittedName>
</protein>
<reference evidence="2" key="1">
    <citation type="journal article" date="2017" name="Science">
        <title>Giant viruses with an expanded complement of translation system components.</title>
        <authorList>
            <person name="Schulz F."/>
            <person name="Yutin N."/>
            <person name="Ivanova N.N."/>
            <person name="Ortega D.R."/>
            <person name="Lee T.K."/>
            <person name="Vierheilig J."/>
            <person name="Daims H."/>
            <person name="Horn M."/>
            <person name="Wagner M."/>
            <person name="Jensen G.J."/>
            <person name="Kyrpides N.C."/>
            <person name="Koonin E.V."/>
            <person name="Woyke T."/>
        </authorList>
    </citation>
    <scope>NUCLEOTIDE SEQUENCE</scope>
    <source>
        <strain evidence="2">HKV1</strain>
    </source>
</reference>
<accession>A0A1V0SG45</accession>
<gene>
    <name evidence="2" type="ORF">Hokovirus_2_125</name>
</gene>
<organism evidence="2">
    <name type="scientific">Hokovirus HKV1</name>
    <dbReference type="NCBI Taxonomy" id="1977638"/>
    <lineage>
        <taxon>Viruses</taxon>
        <taxon>Varidnaviria</taxon>
        <taxon>Bamfordvirae</taxon>
        <taxon>Nucleocytoviricota</taxon>
        <taxon>Megaviricetes</taxon>
        <taxon>Imitervirales</taxon>
        <taxon>Mimiviridae</taxon>
        <taxon>Klosneuvirinae</taxon>
        <taxon>Hokovirus</taxon>
    </lineage>
</organism>
<dbReference type="PROSITE" id="PS50011">
    <property type="entry name" value="PROTEIN_KINASE_DOM"/>
    <property type="match status" value="1"/>
</dbReference>
<keyword evidence="2" id="KW-0723">Serine/threonine-protein kinase</keyword>
<dbReference type="SUPFAM" id="SSF56112">
    <property type="entry name" value="Protein kinase-like (PK-like)"/>
    <property type="match status" value="1"/>
</dbReference>
<evidence type="ECO:0000259" key="1">
    <source>
        <dbReference type="PROSITE" id="PS50011"/>
    </source>
</evidence>
<dbReference type="GO" id="GO:0005524">
    <property type="term" value="F:ATP binding"/>
    <property type="evidence" value="ECO:0007669"/>
    <property type="project" value="InterPro"/>
</dbReference>
<dbReference type="EMBL" id="KY684104">
    <property type="protein sequence ID" value="ARF10598.1"/>
    <property type="molecule type" value="Genomic_DNA"/>
</dbReference>
<dbReference type="InterPro" id="IPR011009">
    <property type="entry name" value="Kinase-like_dom_sf"/>
</dbReference>